<organism evidence="9 10">
    <name type="scientific">Phytoactinopolyspora mesophila</name>
    <dbReference type="NCBI Taxonomy" id="2650750"/>
    <lineage>
        <taxon>Bacteria</taxon>
        <taxon>Bacillati</taxon>
        <taxon>Actinomycetota</taxon>
        <taxon>Actinomycetes</taxon>
        <taxon>Jiangellales</taxon>
        <taxon>Jiangellaceae</taxon>
        <taxon>Phytoactinopolyspora</taxon>
    </lineage>
</organism>
<dbReference type="SUPFAM" id="SSF144091">
    <property type="entry name" value="Rhomboid-like"/>
    <property type="match status" value="1"/>
</dbReference>
<feature type="domain" description="Peptidase S54 rhomboid" evidence="8">
    <location>
        <begin position="138"/>
        <end position="270"/>
    </location>
</feature>
<name>A0A7K3M3Y0_9ACTN</name>
<dbReference type="Pfam" id="PF01694">
    <property type="entry name" value="Rhomboid"/>
    <property type="match status" value="1"/>
</dbReference>
<dbReference type="RefSeq" id="WP_162450659.1">
    <property type="nucleotide sequence ID" value="NZ_WLZY01000004.1"/>
</dbReference>
<comment type="caution">
    <text evidence="9">The sequence shown here is derived from an EMBL/GenBank/DDBJ whole genome shotgun (WGS) entry which is preliminary data.</text>
</comment>
<comment type="subcellular location">
    <subcellularLocation>
        <location evidence="1">Membrane</location>
        <topology evidence="1">Multi-pass membrane protein</topology>
    </subcellularLocation>
</comment>
<comment type="similarity">
    <text evidence="2">Belongs to the peptidase S54 family.</text>
</comment>
<protein>
    <submittedName>
        <fullName evidence="9">Rhomboid family intramembrane serine protease</fullName>
    </submittedName>
</protein>
<dbReference type="InterPro" id="IPR050925">
    <property type="entry name" value="Rhomboid_protease_S54"/>
</dbReference>
<feature type="transmembrane region" description="Helical" evidence="7">
    <location>
        <begin position="81"/>
        <end position="100"/>
    </location>
</feature>
<keyword evidence="9" id="KW-0645">Protease</keyword>
<feature type="transmembrane region" description="Helical" evidence="7">
    <location>
        <begin position="177"/>
        <end position="196"/>
    </location>
</feature>
<dbReference type="InterPro" id="IPR022764">
    <property type="entry name" value="Peptidase_S54_rhomboid_dom"/>
</dbReference>
<feature type="transmembrane region" description="Helical" evidence="7">
    <location>
        <begin position="279"/>
        <end position="300"/>
    </location>
</feature>
<dbReference type="PANTHER" id="PTHR43731">
    <property type="entry name" value="RHOMBOID PROTEASE"/>
    <property type="match status" value="1"/>
</dbReference>
<evidence type="ECO:0000313" key="9">
    <source>
        <dbReference type="EMBL" id="NDL57956.1"/>
    </source>
</evidence>
<feature type="transmembrane region" description="Helical" evidence="7">
    <location>
        <begin position="202"/>
        <end position="223"/>
    </location>
</feature>
<evidence type="ECO:0000256" key="2">
    <source>
        <dbReference type="ARBA" id="ARBA00009045"/>
    </source>
</evidence>
<dbReference type="AlphaFoldDB" id="A0A7K3M3Y0"/>
<proteinExistence type="inferred from homology"/>
<sequence>MSGSGDQLNARGDSPDVPVCYRHSGRETYIRCSRCNRFICPECMTAAPVGFHCPECIAEGKKSVREPRTALGGQIRENGDVITKSLIGINLVMWLLVLLIQDGAVSAQTGGVWNEIPARFALVLGSTADPVSLGVVDGEWYRLLTAAFLHQEFWHIGLNMFALWILGSALEPVLGRWRFLTLFLLSALGGSAVSLLGADHPYVMSLGASGAVFGLLGALFIVMRRFGRDVSAVMVILAINVVIGFTMPRIDWRAHLGGLIVGAILAFVFAHAPRQHRTVWSVAACVVVAGGVVATAVVAVS</sequence>
<dbReference type="Proteomes" id="UP000460435">
    <property type="component" value="Unassembled WGS sequence"/>
</dbReference>
<keyword evidence="6 7" id="KW-0472">Membrane</keyword>
<feature type="transmembrane region" description="Helical" evidence="7">
    <location>
        <begin position="153"/>
        <end position="170"/>
    </location>
</feature>
<evidence type="ECO:0000313" key="10">
    <source>
        <dbReference type="Proteomes" id="UP000460435"/>
    </source>
</evidence>
<dbReference type="GO" id="GO:0004252">
    <property type="term" value="F:serine-type endopeptidase activity"/>
    <property type="evidence" value="ECO:0007669"/>
    <property type="project" value="InterPro"/>
</dbReference>
<keyword evidence="3 7" id="KW-0812">Transmembrane</keyword>
<gene>
    <name evidence="9" type="ORF">F7O44_12810</name>
</gene>
<evidence type="ECO:0000259" key="8">
    <source>
        <dbReference type="Pfam" id="PF01694"/>
    </source>
</evidence>
<accession>A0A7K3M3Y0</accession>
<dbReference type="PANTHER" id="PTHR43731:SF14">
    <property type="entry name" value="PRESENILIN-ASSOCIATED RHOMBOID-LIKE PROTEIN, MITOCHONDRIAL"/>
    <property type="match status" value="1"/>
</dbReference>
<evidence type="ECO:0000256" key="7">
    <source>
        <dbReference type="SAM" id="Phobius"/>
    </source>
</evidence>
<feature type="transmembrane region" description="Helical" evidence="7">
    <location>
        <begin position="230"/>
        <end position="248"/>
    </location>
</feature>
<evidence type="ECO:0000256" key="4">
    <source>
        <dbReference type="ARBA" id="ARBA00022801"/>
    </source>
</evidence>
<keyword evidence="4" id="KW-0378">Hydrolase</keyword>
<dbReference type="Gene3D" id="1.20.1540.10">
    <property type="entry name" value="Rhomboid-like"/>
    <property type="match status" value="1"/>
</dbReference>
<evidence type="ECO:0000256" key="1">
    <source>
        <dbReference type="ARBA" id="ARBA00004141"/>
    </source>
</evidence>
<evidence type="ECO:0000256" key="3">
    <source>
        <dbReference type="ARBA" id="ARBA00022692"/>
    </source>
</evidence>
<evidence type="ECO:0000256" key="6">
    <source>
        <dbReference type="ARBA" id="ARBA00023136"/>
    </source>
</evidence>
<evidence type="ECO:0000256" key="5">
    <source>
        <dbReference type="ARBA" id="ARBA00022989"/>
    </source>
</evidence>
<keyword evidence="10" id="KW-1185">Reference proteome</keyword>
<feature type="transmembrane region" description="Helical" evidence="7">
    <location>
        <begin position="254"/>
        <end position="272"/>
    </location>
</feature>
<dbReference type="EMBL" id="WLZY01000004">
    <property type="protein sequence ID" value="NDL57956.1"/>
    <property type="molecule type" value="Genomic_DNA"/>
</dbReference>
<dbReference type="GO" id="GO:0016020">
    <property type="term" value="C:membrane"/>
    <property type="evidence" value="ECO:0007669"/>
    <property type="project" value="UniProtKB-SubCell"/>
</dbReference>
<reference evidence="9 10" key="1">
    <citation type="submission" date="2019-11" db="EMBL/GenBank/DDBJ databases">
        <authorList>
            <person name="Li X.-J."/>
            <person name="Feng X.-M."/>
        </authorList>
    </citation>
    <scope>NUCLEOTIDE SEQUENCE [LARGE SCALE GENOMIC DNA]</scope>
    <source>
        <strain evidence="9 10">XMNu-373</strain>
    </source>
</reference>
<dbReference type="InterPro" id="IPR035952">
    <property type="entry name" value="Rhomboid-like_sf"/>
</dbReference>
<dbReference type="GO" id="GO:0006508">
    <property type="term" value="P:proteolysis"/>
    <property type="evidence" value="ECO:0007669"/>
    <property type="project" value="UniProtKB-KW"/>
</dbReference>
<keyword evidence="5 7" id="KW-1133">Transmembrane helix</keyword>